<organism evidence="1 2">
    <name type="scientific">Prosthecobacter debontii</name>
    <dbReference type="NCBI Taxonomy" id="48467"/>
    <lineage>
        <taxon>Bacteria</taxon>
        <taxon>Pseudomonadati</taxon>
        <taxon>Verrucomicrobiota</taxon>
        <taxon>Verrucomicrobiia</taxon>
        <taxon>Verrucomicrobiales</taxon>
        <taxon>Verrucomicrobiaceae</taxon>
        <taxon>Prosthecobacter</taxon>
    </lineage>
</organism>
<keyword evidence="2" id="KW-1185">Reference proteome</keyword>
<accession>A0A1T4XTS5</accession>
<name>A0A1T4XTS5_9BACT</name>
<dbReference type="InterPro" id="IPR029063">
    <property type="entry name" value="SAM-dependent_MTases_sf"/>
</dbReference>
<proteinExistence type="predicted"/>
<evidence type="ECO:0008006" key="3">
    <source>
        <dbReference type="Google" id="ProtNLM"/>
    </source>
</evidence>
<dbReference type="Proteomes" id="UP000190774">
    <property type="component" value="Unassembled WGS sequence"/>
</dbReference>
<evidence type="ECO:0000313" key="2">
    <source>
        <dbReference type="Proteomes" id="UP000190774"/>
    </source>
</evidence>
<dbReference type="OrthoDB" id="8842400at2"/>
<dbReference type="Gene3D" id="3.40.50.150">
    <property type="entry name" value="Vaccinia Virus protein VP39"/>
    <property type="match status" value="1"/>
</dbReference>
<protein>
    <recommendedName>
        <fullName evidence="3">Methyltransferase domain-containing protein</fullName>
    </recommendedName>
</protein>
<sequence length="302" mass="34137">MAITRDAFELLCWAKQQNLQNWEHVLTLGRQSVILQPWDVANWEATSRSTNTLSSFTKRAEDASAGEQLFKAIGAEKVDSMDISDYEGASIIHNLNQPVPDHLKLAFDVVFDGGTLEHVFDYPTALKNALSMVKPGGWFLAITPSNMWCGHGFYQFSPEVFRTILSEVNGFKLKMMAFALSTYKKEYWIWDAEQVQRPGRLGIFSKHPACLLIAAQRISSEIPEKLSVQQPDYVVRWEAGSEKQEIKTALAQTSAPVQTKSLKSKLVSILPWSIRGRLWHRIAAKRNIAQHQRGLHRANSLV</sequence>
<dbReference type="AlphaFoldDB" id="A0A1T4XTS5"/>
<dbReference type="STRING" id="48467.SAMN02745166_01914"/>
<dbReference type="RefSeq" id="WP_078813094.1">
    <property type="nucleotide sequence ID" value="NZ_FUYE01000005.1"/>
</dbReference>
<evidence type="ECO:0000313" key="1">
    <source>
        <dbReference type="EMBL" id="SKA92558.1"/>
    </source>
</evidence>
<dbReference type="EMBL" id="FUYE01000005">
    <property type="protein sequence ID" value="SKA92558.1"/>
    <property type="molecule type" value="Genomic_DNA"/>
</dbReference>
<dbReference type="SUPFAM" id="SSF53335">
    <property type="entry name" value="S-adenosyl-L-methionine-dependent methyltransferases"/>
    <property type="match status" value="1"/>
</dbReference>
<gene>
    <name evidence="1" type="ORF">SAMN02745166_01914</name>
</gene>
<reference evidence="2" key="1">
    <citation type="submission" date="2017-02" db="EMBL/GenBank/DDBJ databases">
        <authorList>
            <person name="Varghese N."/>
            <person name="Submissions S."/>
        </authorList>
    </citation>
    <scope>NUCLEOTIDE SEQUENCE [LARGE SCALE GENOMIC DNA]</scope>
    <source>
        <strain evidence="2">ATCC 700200</strain>
    </source>
</reference>